<dbReference type="InterPro" id="IPR042070">
    <property type="entry name" value="PucR_C-HTH_sf"/>
</dbReference>
<dbReference type="InterPro" id="IPR051448">
    <property type="entry name" value="CdaR-like_regulators"/>
</dbReference>
<dbReference type="InterPro" id="IPR025736">
    <property type="entry name" value="PucR_C-HTH_dom"/>
</dbReference>
<dbReference type="InterPro" id="IPR025751">
    <property type="entry name" value="RsbRD_N_dom"/>
</dbReference>
<feature type="compositionally biased region" description="Basic and acidic residues" evidence="2">
    <location>
        <begin position="435"/>
        <end position="449"/>
    </location>
</feature>
<keyword evidence="7" id="KW-0614">Plasmid</keyword>
<evidence type="ECO:0000313" key="9">
    <source>
        <dbReference type="Proteomes" id="UP001231166"/>
    </source>
</evidence>
<feature type="domain" description="RsbT co-antagonist protein RsbRD N-terminal" evidence="4">
    <location>
        <begin position="47"/>
        <end position="186"/>
    </location>
</feature>
<protein>
    <submittedName>
        <fullName evidence="7">Helix-turn-helix domain-containing protein</fullName>
    </submittedName>
</protein>
<dbReference type="EMBL" id="CP130954">
    <property type="protein sequence ID" value="WLF51460.1"/>
    <property type="molecule type" value="Genomic_DNA"/>
</dbReference>
<evidence type="ECO:0000259" key="4">
    <source>
        <dbReference type="Pfam" id="PF14361"/>
    </source>
</evidence>
<dbReference type="Pfam" id="PF14361">
    <property type="entry name" value="RsbRD_N"/>
    <property type="match status" value="1"/>
</dbReference>
<dbReference type="RefSeq" id="WP_269591891.1">
    <property type="nucleotide sequence ID" value="NZ_CP130954.1"/>
</dbReference>
<gene>
    <name evidence="6" type="ORF">O4328_28285</name>
    <name evidence="7" type="ORF">Q5707_37975</name>
</gene>
<dbReference type="Proteomes" id="UP001231166">
    <property type="component" value="Plasmid pRho-VOC14-C342"/>
</dbReference>
<organism evidence="7 9">
    <name type="scientific">Rhodococcus opacus</name>
    <name type="common">Nocardia opaca</name>
    <dbReference type="NCBI Taxonomy" id="37919"/>
    <lineage>
        <taxon>Bacteria</taxon>
        <taxon>Bacillati</taxon>
        <taxon>Actinomycetota</taxon>
        <taxon>Actinomycetes</taxon>
        <taxon>Mycobacteriales</taxon>
        <taxon>Nocardiaceae</taxon>
        <taxon>Rhodococcus</taxon>
    </lineage>
</organism>
<evidence type="ECO:0000259" key="3">
    <source>
        <dbReference type="Pfam" id="PF13556"/>
    </source>
</evidence>
<proteinExistence type="inferred from homology"/>
<feature type="domain" description="CdaR GGDEF-like" evidence="5">
    <location>
        <begin position="201"/>
        <end position="312"/>
    </location>
</feature>
<dbReference type="Pfam" id="PF13556">
    <property type="entry name" value="HTH_30"/>
    <property type="match status" value="1"/>
</dbReference>
<dbReference type="PANTHER" id="PTHR33744">
    <property type="entry name" value="CARBOHYDRATE DIACID REGULATOR"/>
    <property type="match status" value="1"/>
</dbReference>
<feature type="domain" description="PucR C-terminal helix-turn-helix" evidence="3">
    <location>
        <begin position="368"/>
        <end position="424"/>
    </location>
</feature>
<dbReference type="Pfam" id="PF17853">
    <property type="entry name" value="GGDEF_2"/>
    <property type="match status" value="1"/>
</dbReference>
<dbReference type="InterPro" id="IPR041522">
    <property type="entry name" value="CdaR_GGDEF"/>
</dbReference>
<evidence type="ECO:0000313" key="6">
    <source>
        <dbReference type="EMBL" id="MCZ4587538.1"/>
    </source>
</evidence>
<comment type="similarity">
    <text evidence="1">Belongs to the CdaR family.</text>
</comment>
<evidence type="ECO:0000313" key="8">
    <source>
        <dbReference type="Proteomes" id="UP001066327"/>
    </source>
</evidence>
<name>A0AAX3YRH0_RHOOP</name>
<dbReference type="AlphaFoldDB" id="A0AAX3YRH0"/>
<dbReference type="PANTHER" id="PTHR33744:SF1">
    <property type="entry name" value="DNA-BINDING TRANSCRIPTIONAL ACTIVATOR ADER"/>
    <property type="match status" value="1"/>
</dbReference>
<geneLocation type="plasmid" evidence="7 9">
    <name>pRho-VOC14-C342</name>
</geneLocation>
<reference evidence="7" key="2">
    <citation type="submission" date="2023-07" db="EMBL/GenBank/DDBJ databases">
        <title>Genomic analysis of Rhodococcus opacus VOC-14 with glycol ethers degradation activity.</title>
        <authorList>
            <person name="Narkevich D.A."/>
            <person name="Hlushen A.M."/>
            <person name="Akhremchuk A.E."/>
            <person name="Sikolenko M.A."/>
            <person name="Valentovich L.N."/>
        </authorList>
    </citation>
    <scope>NUCLEOTIDE SEQUENCE</scope>
    <source>
        <strain evidence="7">VOC-14</strain>
        <plasmid evidence="7">pRho-VOC14-C342</plasmid>
    </source>
</reference>
<dbReference type="Gene3D" id="1.10.10.2840">
    <property type="entry name" value="PucR C-terminal helix-turn-helix domain"/>
    <property type="match status" value="1"/>
</dbReference>
<evidence type="ECO:0000256" key="2">
    <source>
        <dbReference type="SAM" id="MobiDB-lite"/>
    </source>
</evidence>
<reference evidence="6" key="1">
    <citation type="submission" date="2022-12" db="EMBL/GenBank/DDBJ databases">
        <authorList>
            <person name="Krivoruchko A.V."/>
            <person name="Elkin A."/>
        </authorList>
    </citation>
    <scope>NUCLEOTIDE SEQUENCE</scope>
    <source>
        <strain evidence="6">IEGM 249</strain>
    </source>
</reference>
<evidence type="ECO:0000256" key="1">
    <source>
        <dbReference type="ARBA" id="ARBA00006754"/>
    </source>
</evidence>
<keyword evidence="8" id="KW-1185">Reference proteome</keyword>
<dbReference type="Proteomes" id="UP001066327">
    <property type="component" value="Unassembled WGS sequence"/>
</dbReference>
<evidence type="ECO:0000259" key="5">
    <source>
        <dbReference type="Pfam" id="PF17853"/>
    </source>
</evidence>
<feature type="region of interest" description="Disordered" evidence="2">
    <location>
        <begin position="429"/>
        <end position="449"/>
    </location>
</feature>
<accession>A0AAX3YRH0</accession>
<dbReference type="EMBL" id="JAPWIS010000017">
    <property type="protein sequence ID" value="MCZ4587538.1"/>
    <property type="molecule type" value="Genomic_DNA"/>
</dbReference>
<sequence>MVEIKREWVNNLAPTDPDREIEPASVTTLNKVTGILSPNAIRWAVETAHEMTGYILEEMSDFGTGDGAFQTVRIGTESHLLTATLLLALDDPAVANVTPETVIADHDFVRRGIPLNTVLRGVQFGHAFVLRRFLEVCEKYVPPRDRANEMRQITELMLKFFDVFSDQVAREYLEERDRWVSTAAATRKEVVRAILEGEPIDLTTTENSLGYALGHTHLAFICESDRPASADPGELQRTALSLLERAHCRGHLIIPVGANTVWAWGTVTSTSTPEQIGSYPAPDEIRVGVGVPAPGVTGFVHSHKQAEHAIRLSHHRTRGDTAHRTDWLIDYATHGIAALMSLDLEMAHDFVRRELAGLAGGGPGNRDLRETLLAYLDEERSVNAVAKRLHVARNTVSYRVKKAESLLGRTVADRQLELHVALRLEQCIGSSDPDAPTHERESRGKAHRS</sequence>
<evidence type="ECO:0000313" key="7">
    <source>
        <dbReference type="EMBL" id="WLF51460.1"/>
    </source>
</evidence>